<organism evidence="9 10">
    <name type="scientific">Somion occarium</name>
    <dbReference type="NCBI Taxonomy" id="3059160"/>
    <lineage>
        <taxon>Eukaryota</taxon>
        <taxon>Fungi</taxon>
        <taxon>Dikarya</taxon>
        <taxon>Basidiomycota</taxon>
        <taxon>Agaricomycotina</taxon>
        <taxon>Agaricomycetes</taxon>
        <taxon>Polyporales</taxon>
        <taxon>Cerrenaceae</taxon>
        <taxon>Somion</taxon>
    </lineage>
</organism>
<comment type="similarity">
    <text evidence="1 7">Belongs to the cytochrome P450 family.</text>
</comment>
<evidence type="ECO:0000313" key="9">
    <source>
        <dbReference type="EMBL" id="CAL1706656.1"/>
    </source>
</evidence>
<feature type="chain" id="PRO_5045352733" description="Cytochrome P450" evidence="8">
    <location>
        <begin position="23"/>
        <end position="521"/>
    </location>
</feature>
<accession>A0ABP1DFN9</accession>
<proteinExistence type="inferred from homology"/>
<dbReference type="InterPro" id="IPR002401">
    <property type="entry name" value="Cyt_P450_E_grp-I"/>
</dbReference>
<keyword evidence="4 7" id="KW-0560">Oxidoreductase</keyword>
<evidence type="ECO:0000256" key="3">
    <source>
        <dbReference type="ARBA" id="ARBA00022723"/>
    </source>
</evidence>
<evidence type="ECO:0000256" key="4">
    <source>
        <dbReference type="ARBA" id="ARBA00023002"/>
    </source>
</evidence>
<evidence type="ECO:0000313" key="10">
    <source>
        <dbReference type="Proteomes" id="UP001497453"/>
    </source>
</evidence>
<name>A0ABP1DFN9_9APHY</name>
<evidence type="ECO:0000256" key="5">
    <source>
        <dbReference type="ARBA" id="ARBA00023004"/>
    </source>
</evidence>
<dbReference type="InterPro" id="IPR017972">
    <property type="entry name" value="Cyt_P450_CS"/>
</dbReference>
<evidence type="ECO:0000256" key="2">
    <source>
        <dbReference type="ARBA" id="ARBA00022617"/>
    </source>
</evidence>
<keyword evidence="6 7" id="KW-0503">Monooxygenase</keyword>
<protein>
    <recommendedName>
        <fullName evidence="11">Cytochrome P450</fullName>
    </recommendedName>
</protein>
<dbReference type="PANTHER" id="PTHR24291">
    <property type="entry name" value="CYTOCHROME P450 FAMILY 4"/>
    <property type="match status" value="1"/>
</dbReference>
<evidence type="ECO:0000256" key="6">
    <source>
        <dbReference type="ARBA" id="ARBA00023033"/>
    </source>
</evidence>
<dbReference type="Proteomes" id="UP001497453">
    <property type="component" value="Chromosome 4"/>
</dbReference>
<reference evidence="10" key="1">
    <citation type="submission" date="2024-04" db="EMBL/GenBank/DDBJ databases">
        <authorList>
            <person name="Shaw F."/>
            <person name="Minotto A."/>
        </authorList>
    </citation>
    <scope>NUCLEOTIDE SEQUENCE [LARGE SCALE GENOMIC DNA]</scope>
</reference>
<gene>
    <name evidence="9" type="ORF">GFSPODELE1_LOCUS5980</name>
</gene>
<dbReference type="PROSITE" id="PS00086">
    <property type="entry name" value="CYTOCHROME_P450"/>
    <property type="match status" value="1"/>
</dbReference>
<evidence type="ECO:0000256" key="7">
    <source>
        <dbReference type="RuleBase" id="RU000461"/>
    </source>
</evidence>
<dbReference type="PANTHER" id="PTHR24291:SF50">
    <property type="entry name" value="BIFUNCTIONAL ALBAFLAVENONE MONOOXYGENASE_TERPENE SYNTHASE"/>
    <property type="match status" value="1"/>
</dbReference>
<evidence type="ECO:0000256" key="8">
    <source>
        <dbReference type="SAM" id="SignalP"/>
    </source>
</evidence>
<dbReference type="Pfam" id="PF00067">
    <property type="entry name" value="p450"/>
    <property type="match status" value="1"/>
</dbReference>
<dbReference type="PRINTS" id="PR00385">
    <property type="entry name" value="P450"/>
</dbReference>
<keyword evidence="8" id="KW-0732">Signal</keyword>
<dbReference type="Gene3D" id="1.10.630.10">
    <property type="entry name" value="Cytochrome P450"/>
    <property type="match status" value="1"/>
</dbReference>
<evidence type="ECO:0008006" key="11">
    <source>
        <dbReference type="Google" id="ProtNLM"/>
    </source>
</evidence>
<dbReference type="InterPro" id="IPR036396">
    <property type="entry name" value="Cyt_P450_sf"/>
</dbReference>
<keyword evidence="3 7" id="KW-0479">Metal-binding</keyword>
<keyword evidence="10" id="KW-1185">Reference proteome</keyword>
<evidence type="ECO:0000256" key="1">
    <source>
        <dbReference type="ARBA" id="ARBA00010617"/>
    </source>
</evidence>
<dbReference type="SUPFAM" id="SSF48264">
    <property type="entry name" value="Cytochrome P450"/>
    <property type="match status" value="1"/>
</dbReference>
<dbReference type="EMBL" id="OZ037947">
    <property type="protein sequence ID" value="CAL1706656.1"/>
    <property type="molecule type" value="Genomic_DNA"/>
</dbReference>
<feature type="signal peptide" evidence="8">
    <location>
        <begin position="1"/>
        <end position="22"/>
    </location>
</feature>
<keyword evidence="2 7" id="KW-0349">Heme</keyword>
<dbReference type="InterPro" id="IPR050196">
    <property type="entry name" value="Cytochrome_P450_Monoox"/>
</dbReference>
<sequence>MLSFSAAFALALLALVIRRAYKVYTAVKSFKDIPRYYVLVDPLNPLSFLLPIFSWNPGLDQAWKEWDTLYSRYNTEALLYVPLLAGHVSVHCSSPEALRMVLGDAFLFSKPEKVLALNFMGSNVVASTGEQWRRHRKIAAPAFDNQSYANVWEVTSRLYHEMVISEEWKSDDRHYFASFNQFTTRLALLVISACGFNMHLRWDESPTRKELTNPIDSTIVMVSKTVQEKVIFPNWVFRLPIEFLQRMRVAFADLETFLHNEISAKKAELKNDLHFDGSLSESNKTVFGRLVAASQQEGAKGLDDREIAGNLFIFFFAGHETTAHTLVATLAMLAIHQEEQNNVYKHIMSVLGDAEPTFEDYNSLAPVLHCFHETIRLFPAAYVMLRSPSEDTAISASKLTPSSDTVVLPKGTEIVLDIIGAARNPRIYPDPASFKPSRWNAPSALDNFLGFSSGPRVCLGRKFATVEAVCFLTWLLREWKVDVKLDAGETLGSWQQKYLKPTLGITLKTGDVPLLLTRRSA</sequence>
<keyword evidence="5 7" id="KW-0408">Iron</keyword>
<dbReference type="PRINTS" id="PR00463">
    <property type="entry name" value="EP450I"/>
</dbReference>
<dbReference type="InterPro" id="IPR001128">
    <property type="entry name" value="Cyt_P450"/>
</dbReference>